<comment type="subcellular location">
    <subcellularLocation>
        <location evidence="1">Membrane</location>
        <topology evidence="1">Multi-pass membrane protein</topology>
    </subcellularLocation>
</comment>
<accession>A0A839UQ13</accession>
<keyword evidence="4" id="KW-0769">Symport</keyword>
<dbReference type="GO" id="GO:0005886">
    <property type="term" value="C:plasma membrane"/>
    <property type="evidence" value="ECO:0007669"/>
    <property type="project" value="TreeGrafter"/>
</dbReference>
<comment type="caution">
    <text evidence="8">The sequence shown here is derived from an EMBL/GenBank/DDBJ whole genome shotgun (WGS) entry which is preliminary data.</text>
</comment>
<feature type="transmembrane region" description="Helical" evidence="7">
    <location>
        <begin position="77"/>
        <end position="97"/>
    </location>
</feature>
<feature type="transmembrane region" description="Helical" evidence="7">
    <location>
        <begin position="277"/>
        <end position="305"/>
    </location>
</feature>
<evidence type="ECO:0000313" key="8">
    <source>
        <dbReference type="EMBL" id="MBB3167628.1"/>
    </source>
</evidence>
<dbReference type="GO" id="GO:0015293">
    <property type="term" value="F:symporter activity"/>
    <property type="evidence" value="ECO:0007669"/>
    <property type="project" value="UniProtKB-KW"/>
</dbReference>
<feature type="transmembrane region" description="Helical" evidence="7">
    <location>
        <begin position="143"/>
        <end position="162"/>
    </location>
</feature>
<dbReference type="InterPro" id="IPR001046">
    <property type="entry name" value="NRAMP_fam"/>
</dbReference>
<dbReference type="Pfam" id="PF01566">
    <property type="entry name" value="Nramp"/>
    <property type="match status" value="1"/>
</dbReference>
<evidence type="ECO:0000256" key="4">
    <source>
        <dbReference type="ARBA" id="ARBA00022847"/>
    </source>
</evidence>
<feature type="transmembrane region" description="Helical" evidence="7">
    <location>
        <begin position="35"/>
        <end position="57"/>
    </location>
</feature>
<feature type="transmembrane region" description="Helical" evidence="7">
    <location>
        <begin position="109"/>
        <end position="134"/>
    </location>
</feature>
<evidence type="ECO:0000313" key="9">
    <source>
        <dbReference type="Proteomes" id="UP000559987"/>
    </source>
</evidence>
<dbReference type="GO" id="GO:0005384">
    <property type="term" value="F:manganese ion transmembrane transporter activity"/>
    <property type="evidence" value="ECO:0007669"/>
    <property type="project" value="TreeGrafter"/>
</dbReference>
<evidence type="ECO:0000256" key="1">
    <source>
        <dbReference type="ARBA" id="ARBA00004141"/>
    </source>
</evidence>
<evidence type="ECO:0000256" key="3">
    <source>
        <dbReference type="ARBA" id="ARBA00022692"/>
    </source>
</evidence>
<feature type="transmembrane region" description="Helical" evidence="7">
    <location>
        <begin position="374"/>
        <end position="394"/>
    </location>
</feature>
<keyword evidence="5 7" id="KW-1133">Transmembrane helix</keyword>
<dbReference type="GO" id="GO:0034755">
    <property type="term" value="P:iron ion transmembrane transport"/>
    <property type="evidence" value="ECO:0007669"/>
    <property type="project" value="TreeGrafter"/>
</dbReference>
<dbReference type="GO" id="GO:0015086">
    <property type="term" value="F:cadmium ion transmembrane transporter activity"/>
    <property type="evidence" value="ECO:0007669"/>
    <property type="project" value="TreeGrafter"/>
</dbReference>
<name>A0A839UQ13_9GAMM</name>
<dbReference type="PANTHER" id="PTHR11706:SF33">
    <property type="entry name" value="NATURAL RESISTANCE-ASSOCIATED MACROPHAGE PROTEIN 2"/>
    <property type="match status" value="1"/>
</dbReference>
<dbReference type="NCBIfam" id="NF037982">
    <property type="entry name" value="Nramp_1"/>
    <property type="match status" value="1"/>
</dbReference>
<sequence length="401" mass="41762">MNKPKLGPGLLVAAAFIGPGTMATASQAGASFGFALLWALLFSVLATWILQEMAARLGLVTRAGLAEALRLHLRPKWLVWPALVLVLGAIGVGNAAYEAGNIMGAALGLSAVLGGAQVTWSLLIGLLAATLLWINRYRWLERLLIALVLLMSVVFVATLWMVQPDWSSMARGLWSPSMPDGSLLLVIALIGTTVVPYNLFLHASGVAEKWPASTPLPEALSQARWDTGLSISLGGLITLAILGTAATAFFQTGSAFAPATMAQQLEPLLGASARWCYGIGLFAAGLTSAIAAPMAAGFAVSGALSLAPAQRAACRRWVSLAVVGVGTLFACLGVKPLAAIIFAQAFNGFLLPIVAIFLLYVMNQRALLGEHVNGAIANVLATAVVVMVTALSAWKLVTLVL</sequence>
<feature type="transmembrane region" description="Helical" evidence="7">
    <location>
        <begin position="341"/>
        <end position="362"/>
    </location>
</feature>
<protein>
    <submittedName>
        <fullName evidence="8">Mn2+/Fe2+ NRAMP family transporter</fullName>
    </submittedName>
</protein>
<gene>
    <name evidence="8" type="ORF">FHS30_000804</name>
</gene>
<evidence type="ECO:0000256" key="2">
    <source>
        <dbReference type="ARBA" id="ARBA00022448"/>
    </source>
</evidence>
<organism evidence="8 9">
    <name type="scientific">Simiduia aestuariiviva</name>
    <dbReference type="NCBI Taxonomy" id="1510459"/>
    <lineage>
        <taxon>Bacteria</taxon>
        <taxon>Pseudomonadati</taxon>
        <taxon>Pseudomonadota</taxon>
        <taxon>Gammaproteobacteria</taxon>
        <taxon>Cellvibrionales</taxon>
        <taxon>Cellvibrionaceae</taxon>
        <taxon>Simiduia</taxon>
    </lineage>
</organism>
<feature type="transmembrane region" description="Helical" evidence="7">
    <location>
        <begin position="233"/>
        <end position="257"/>
    </location>
</feature>
<keyword evidence="3 7" id="KW-0812">Transmembrane</keyword>
<dbReference type="PRINTS" id="PR00447">
    <property type="entry name" value="NATRESASSCMP"/>
</dbReference>
<reference evidence="8 9" key="1">
    <citation type="submission" date="2020-08" db="EMBL/GenBank/DDBJ databases">
        <title>Genomic Encyclopedia of Type Strains, Phase III (KMG-III): the genomes of soil and plant-associated and newly described type strains.</title>
        <authorList>
            <person name="Whitman W."/>
        </authorList>
    </citation>
    <scope>NUCLEOTIDE SEQUENCE [LARGE SCALE GENOMIC DNA]</scope>
    <source>
        <strain evidence="8 9">CECT 8571</strain>
    </source>
</reference>
<keyword evidence="2" id="KW-0813">Transport</keyword>
<dbReference type="PANTHER" id="PTHR11706">
    <property type="entry name" value="SOLUTE CARRIER PROTEIN FAMILY 11 MEMBER"/>
    <property type="match status" value="1"/>
</dbReference>
<feature type="transmembrane region" description="Helical" evidence="7">
    <location>
        <begin position="182"/>
        <end position="201"/>
    </location>
</feature>
<evidence type="ECO:0000256" key="6">
    <source>
        <dbReference type="ARBA" id="ARBA00023136"/>
    </source>
</evidence>
<keyword evidence="9" id="KW-1185">Reference proteome</keyword>
<dbReference type="EMBL" id="JACHXZ010000001">
    <property type="protein sequence ID" value="MBB3167628.1"/>
    <property type="molecule type" value="Genomic_DNA"/>
</dbReference>
<proteinExistence type="predicted"/>
<dbReference type="RefSeq" id="WP_183908511.1">
    <property type="nucleotide sequence ID" value="NZ_JACHXZ010000001.1"/>
</dbReference>
<feature type="transmembrane region" description="Helical" evidence="7">
    <location>
        <begin position="317"/>
        <end position="335"/>
    </location>
</feature>
<dbReference type="Proteomes" id="UP000559987">
    <property type="component" value="Unassembled WGS sequence"/>
</dbReference>
<evidence type="ECO:0000256" key="7">
    <source>
        <dbReference type="SAM" id="Phobius"/>
    </source>
</evidence>
<keyword evidence="6 7" id="KW-0472">Membrane</keyword>
<dbReference type="AlphaFoldDB" id="A0A839UQ13"/>
<evidence type="ECO:0000256" key="5">
    <source>
        <dbReference type="ARBA" id="ARBA00022989"/>
    </source>
</evidence>